<evidence type="ECO:0000313" key="11">
    <source>
        <dbReference type="Proteomes" id="UP000886595"/>
    </source>
</evidence>
<dbReference type="AlphaFoldDB" id="A0A8X7R7G8"/>
<dbReference type="InterPro" id="IPR043926">
    <property type="entry name" value="ABCG_dom"/>
</dbReference>
<keyword evidence="7 8" id="KW-0472">Membrane</keyword>
<dbReference type="SMART" id="SM00382">
    <property type="entry name" value="AAA"/>
    <property type="match status" value="1"/>
</dbReference>
<dbReference type="Pfam" id="PF00005">
    <property type="entry name" value="ABC_tran"/>
    <property type="match status" value="1"/>
</dbReference>
<evidence type="ECO:0000313" key="10">
    <source>
        <dbReference type="EMBL" id="KAG2279924.1"/>
    </source>
</evidence>
<evidence type="ECO:0000256" key="7">
    <source>
        <dbReference type="ARBA" id="ARBA00023136"/>
    </source>
</evidence>
<dbReference type="InterPro" id="IPR050352">
    <property type="entry name" value="ABCG_transporters"/>
</dbReference>
<keyword evidence="11" id="KW-1185">Reference proteome</keyword>
<keyword evidence="4" id="KW-0547">Nucleotide-binding</keyword>
<evidence type="ECO:0000256" key="4">
    <source>
        <dbReference type="ARBA" id="ARBA00022741"/>
    </source>
</evidence>
<dbReference type="PROSITE" id="PS50893">
    <property type="entry name" value="ABC_TRANSPORTER_2"/>
    <property type="match status" value="1"/>
</dbReference>
<dbReference type="Proteomes" id="UP000886595">
    <property type="component" value="Unassembled WGS sequence"/>
</dbReference>
<dbReference type="InterPro" id="IPR017871">
    <property type="entry name" value="ABC_transporter-like_CS"/>
</dbReference>
<feature type="transmembrane region" description="Helical" evidence="8">
    <location>
        <begin position="386"/>
        <end position="408"/>
    </location>
</feature>
<keyword evidence="6 8" id="KW-1133">Transmembrane helix</keyword>
<dbReference type="FunFam" id="3.40.50.300:FF:001409">
    <property type="entry name" value="ABC transporter G family member 23"/>
    <property type="match status" value="1"/>
</dbReference>
<proteinExistence type="predicted"/>
<reference evidence="10 11" key="1">
    <citation type="submission" date="2020-02" db="EMBL/GenBank/DDBJ databases">
        <authorList>
            <person name="Ma Q."/>
            <person name="Huang Y."/>
            <person name="Song X."/>
            <person name="Pei D."/>
        </authorList>
    </citation>
    <scope>NUCLEOTIDE SEQUENCE [LARGE SCALE GENOMIC DNA]</scope>
    <source>
        <strain evidence="10">Sxm20200214</strain>
        <tissue evidence="10">Leaf</tissue>
    </source>
</reference>
<keyword evidence="2" id="KW-0813">Transport</keyword>
<dbReference type="InterPro" id="IPR003439">
    <property type="entry name" value="ABC_transporter-like_ATP-bd"/>
</dbReference>
<evidence type="ECO:0000256" key="5">
    <source>
        <dbReference type="ARBA" id="ARBA00022840"/>
    </source>
</evidence>
<dbReference type="GO" id="GO:0005524">
    <property type="term" value="F:ATP binding"/>
    <property type="evidence" value="ECO:0007669"/>
    <property type="project" value="UniProtKB-KW"/>
</dbReference>
<evidence type="ECO:0000256" key="1">
    <source>
        <dbReference type="ARBA" id="ARBA00004141"/>
    </source>
</evidence>
<dbReference type="SUPFAM" id="SSF52540">
    <property type="entry name" value="P-loop containing nucleoside triphosphate hydrolases"/>
    <property type="match status" value="1"/>
</dbReference>
<dbReference type="InterPro" id="IPR027417">
    <property type="entry name" value="P-loop_NTPase"/>
</dbReference>
<dbReference type="PANTHER" id="PTHR48041">
    <property type="entry name" value="ABC TRANSPORTER G FAMILY MEMBER 28"/>
    <property type="match status" value="1"/>
</dbReference>
<dbReference type="Gene3D" id="3.40.50.300">
    <property type="entry name" value="P-loop containing nucleotide triphosphate hydrolases"/>
    <property type="match status" value="1"/>
</dbReference>
<dbReference type="PANTHER" id="PTHR48041:SF51">
    <property type="entry name" value="ABC TRANSPORTER G FAMILY MEMBER 23"/>
    <property type="match status" value="1"/>
</dbReference>
<keyword evidence="5" id="KW-0067">ATP-binding</keyword>
<dbReference type="GO" id="GO:0016020">
    <property type="term" value="C:membrane"/>
    <property type="evidence" value="ECO:0007669"/>
    <property type="project" value="UniProtKB-SubCell"/>
</dbReference>
<evidence type="ECO:0000256" key="3">
    <source>
        <dbReference type="ARBA" id="ARBA00022692"/>
    </source>
</evidence>
<evidence type="ECO:0000259" key="9">
    <source>
        <dbReference type="PROSITE" id="PS50893"/>
    </source>
</evidence>
<gene>
    <name evidence="10" type="ORF">Bca52824_051144</name>
</gene>
<dbReference type="PROSITE" id="PS00211">
    <property type="entry name" value="ABC_TRANSPORTER_1"/>
    <property type="match status" value="1"/>
</dbReference>
<dbReference type="InterPro" id="IPR003593">
    <property type="entry name" value="AAA+_ATPase"/>
</dbReference>
<evidence type="ECO:0000256" key="2">
    <source>
        <dbReference type="ARBA" id="ARBA00022448"/>
    </source>
</evidence>
<dbReference type="EMBL" id="JAAMPC010000011">
    <property type="protein sequence ID" value="KAG2279924.1"/>
    <property type="molecule type" value="Genomic_DNA"/>
</dbReference>
<evidence type="ECO:0000256" key="6">
    <source>
        <dbReference type="ARBA" id="ARBA00022989"/>
    </source>
</evidence>
<dbReference type="GO" id="GO:0140359">
    <property type="term" value="F:ABC-type transporter activity"/>
    <property type="evidence" value="ECO:0007669"/>
    <property type="project" value="InterPro"/>
</dbReference>
<keyword evidence="3 8" id="KW-0812">Transmembrane</keyword>
<comment type="subcellular location">
    <subcellularLocation>
        <location evidence="1">Membrane</location>
        <topology evidence="1">Multi-pass membrane protein</topology>
    </subcellularLocation>
</comment>
<evidence type="ECO:0000256" key="8">
    <source>
        <dbReference type="SAM" id="Phobius"/>
    </source>
</evidence>
<sequence length="435" mass="48722">MNNTHTMASCFHSSSMTTNRREEDSIILFSASNSPDEFSSASSSFSSSPLPTPNRYSLTVANLSYTIHHVTILKSVTFTTEPSKLLAVVGPSGTGKSTLLKIISGRVSHKALDPSSTISINNSRINNNNQLRRLCGFVPQDDDLLPLLTVKETLMYSAKFSLRDSTAKEKEERVESLLRDLGLVLVQDSFVGEGDEEDRGVSGGERKRVSIAVEIIRDPPILLLDEPTSGLDSRNSLQVVELLANMAKTKQRTVVFSIHQPSYRILDYISDYLILSRGSVIHFGNLEHLEDSIAKLGFRIPEQLNPIEFAMEIVDSLRDSNSSRSLLSSSSSIENDNENDTMTTKKQEFRGLFDVAEISFLCSRFCKIIYRTKQLFLARTMQAVRLGLFAFSLSFLLSSTVEALPIYLRERRVLMKETSRGCLKLSFVLYFSYIY</sequence>
<feature type="domain" description="ABC transporter" evidence="9">
    <location>
        <begin position="58"/>
        <end position="302"/>
    </location>
</feature>
<dbReference type="Pfam" id="PF19055">
    <property type="entry name" value="ABC2_membrane_7"/>
    <property type="match status" value="1"/>
</dbReference>
<comment type="caution">
    <text evidence="10">The sequence shown here is derived from an EMBL/GenBank/DDBJ whole genome shotgun (WGS) entry which is preliminary data.</text>
</comment>
<dbReference type="GO" id="GO:0016887">
    <property type="term" value="F:ATP hydrolysis activity"/>
    <property type="evidence" value="ECO:0007669"/>
    <property type="project" value="InterPro"/>
</dbReference>
<organism evidence="10 11">
    <name type="scientific">Brassica carinata</name>
    <name type="common">Ethiopian mustard</name>
    <name type="synonym">Abyssinian cabbage</name>
    <dbReference type="NCBI Taxonomy" id="52824"/>
    <lineage>
        <taxon>Eukaryota</taxon>
        <taxon>Viridiplantae</taxon>
        <taxon>Streptophyta</taxon>
        <taxon>Embryophyta</taxon>
        <taxon>Tracheophyta</taxon>
        <taxon>Spermatophyta</taxon>
        <taxon>Magnoliopsida</taxon>
        <taxon>eudicotyledons</taxon>
        <taxon>Gunneridae</taxon>
        <taxon>Pentapetalae</taxon>
        <taxon>rosids</taxon>
        <taxon>malvids</taxon>
        <taxon>Brassicales</taxon>
        <taxon>Brassicaceae</taxon>
        <taxon>Brassiceae</taxon>
        <taxon>Brassica</taxon>
    </lineage>
</organism>
<name>A0A8X7R7G8_BRACI</name>
<protein>
    <recommendedName>
        <fullName evidence="9">ABC transporter domain-containing protein</fullName>
    </recommendedName>
</protein>
<dbReference type="OrthoDB" id="66620at2759"/>
<accession>A0A8X7R7G8</accession>